<evidence type="ECO:0000256" key="3">
    <source>
        <dbReference type="SAM" id="Phobius"/>
    </source>
</evidence>
<feature type="transmembrane region" description="Helical" evidence="3">
    <location>
        <begin position="40"/>
        <end position="58"/>
    </location>
</feature>
<dbReference type="InterPro" id="IPR043128">
    <property type="entry name" value="Rev_trsase/Diguanyl_cyclase"/>
</dbReference>
<dbReference type="Proteomes" id="UP001388366">
    <property type="component" value="Unassembled WGS sequence"/>
</dbReference>
<keyword evidence="3" id="KW-0472">Membrane</keyword>
<sequence>MSNYSDLAQRKLIIKLFSVIGFLTTSFMSVMAFWGGLGVLSLVLVIASICFVISFFVTAFLHKRLLLASTTILYTIYILMFYLVLTGGSHGTGPLWIYVVAPITFFIRGFKKGIVDIFFFVLVMLYAFYLASTFQFTDYGTLHFPSRIILTFIIVAALSGLYEHFRQHHSEKLTLLAQKNELLATIDPLTNLPNRRSMMAKLAELKSNDINPVFSIILLDVDDFKKINDQYGHFVGDHALTHLAGIFTQQLTHNDLVARWGGEEFLFVLPNKDKAKALQLTDTLHGALKSQPLHIDGYTISITVSMGIAEITDSSAIERDIQHADALLYQAKNSGKNRTCA</sequence>
<gene>
    <name evidence="5" type="ORF">WNY63_01560</name>
</gene>
<keyword evidence="3" id="KW-0812">Transmembrane</keyword>
<comment type="caution">
    <text evidence="5">The sequence shown here is derived from an EMBL/GenBank/DDBJ whole genome shotgun (WGS) entry which is preliminary data.</text>
</comment>
<feature type="transmembrane region" description="Helical" evidence="3">
    <location>
        <begin position="91"/>
        <end position="110"/>
    </location>
</feature>
<dbReference type="GO" id="GO:0052621">
    <property type="term" value="F:diguanylate cyclase activity"/>
    <property type="evidence" value="ECO:0007669"/>
    <property type="project" value="UniProtKB-EC"/>
</dbReference>
<keyword evidence="6" id="KW-1185">Reference proteome</keyword>
<dbReference type="SMART" id="SM00267">
    <property type="entry name" value="GGDEF"/>
    <property type="match status" value="1"/>
</dbReference>
<dbReference type="NCBIfam" id="TIGR00254">
    <property type="entry name" value="GGDEF"/>
    <property type="match status" value="1"/>
</dbReference>
<protein>
    <recommendedName>
        <fullName evidence="1">diguanylate cyclase</fullName>
        <ecNumber evidence="1">2.7.7.65</ecNumber>
    </recommendedName>
</protein>
<comment type="catalytic activity">
    <reaction evidence="2">
        <text>2 GTP = 3',3'-c-di-GMP + 2 diphosphate</text>
        <dbReference type="Rhea" id="RHEA:24898"/>
        <dbReference type="ChEBI" id="CHEBI:33019"/>
        <dbReference type="ChEBI" id="CHEBI:37565"/>
        <dbReference type="ChEBI" id="CHEBI:58805"/>
        <dbReference type="EC" id="2.7.7.65"/>
    </reaction>
</comment>
<dbReference type="RefSeq" id="WP_054204107.1">
    <property type="nucleotide sequence ID" value="NZ_BDDS01000014.1"/>
</dbReference>
<keyword evidence="3" id="KW-1133">Transmembrane helix</keyword>
<dbReference type="Gene3D" id="3.30.70.270">
    <property type="match status" value="1"/>
</dbReference>
<dbReference type="InterPro" id="IPR000160">
    <property type="entry name" value="GGDEF_dom"/>
</dbReference>
<feature type="transmembrane region" description="Helical" evidence="3">
    <location>
        <begin position="142"/>
        <end position="162"/>
    </location>
</feature>
<accession>A0ABU9TXB5</accession>
<dbReference type="PANTHER" id="PTHR45138:SF9">
    <property type="entry name" value="DIGUANYLATE CYCLASE DGCM-RELATED"/>
    <property type="match status" value="1"/>
</dbReference>
<dbReference type="EC" id="2.7.7.65" evidence="1"/>
<evidence type="ECO:0000256" key="2">
    <source>
        <dbReference type="ARBA" id="ARBA00034247"/>
    </source>
</evidence>
<dbReference type="EMBL" id="JBBMQU010000002">
    <property type="protein sequence ID" value="MEM5549420.1"/>
    <property type="molecule type" value="Genomic_DNA"/>
</dbReference>
<dbReference type="InterPro" id="IPR029787">
    <property type="entry name" value="Nucleotide_cyclase"/>
</dbReference>
<dbReference type="CDD" id="cd01949">
    <property type="entry name" value="GGDEF"/>
    <property type="match status" value="1"/>
</dbReference>
<proteinExistence type="predicted"/>
<dbReference type="PROSITE" id="PS50887">
    <property type="entry name" value="GGDEF"/>
    <property type="match status" value="1"/>
</dbReference>
<dbReference type="Pfam" id="PF00990">
    <property type="entry name" value="GGDEF"/>
    <property type="match status" value="1"/>
</dbReference>
<dbReference type="SUPFAM" id="SSF55073">
    <property type="entry name" value="Nucleotide cyclase"/>
    <property type="match status" value="1"/>
</dbReference>
<name>A0ABU9TXB5_9GAMM</name>
<feature type="transmembrane region" description="Helical" evidence="3">
    <location>
        <begin position="117"/>
        <end position="136"/>
    </location>
</feature>
<feature type="transmembrane region" description="Helical" evidence="3">
    <location>
        <begin position="12"/>
        <end position="34"/>
    </location>
</feature>
<keyword evidence="5" id="KW-0808">Transferase</keyword>
<reference evidence="5 6" key="1">
    <citation type="submission" date="2024-03" db="EMBL/GenBank/DDBJ databases">
        <title>Community enrichment and isolation of bacterial strains for fucoidan degradation.</title>
        <authorList>
            <person name="Sichert A."/>
        </authorList>
    </citation>
    <scope>NUCLEOTIDE SEQUENCE [LARGE SCALE GENOMIC DNA]</scope>
    <source>
        <strain evidence="5 6">AS81</strain>
    </source>
</reference>
<feature type="domain" description="GGDEF" evidence="4">
    <location>
        <begin position="212"/>
        <end position="341"/>
    </location>
</feature>
<evidence type="ECO:0000259" key="4">
    <source>
        <dbReference type="PROSITE" id="PS50887"/>
    </source>
</evidence>
<dbReference type="PANTHER" id="PTHR45138">
    <property type="entry name" value="REGULATORY COMPONENTS OF SENSORY TRANSDUCTION SYSTEM"/>
    <property type="match status" value="1"/>
</dbReference>
<organism evidence="5 6">
    <name type="scientific">Pseudoalteromonas neustonica</name>
    <dbReference type="NCBI Taxonomy" id="1840331"/>
    <lineage>
        <taxon>Bacteria</taxon>
        <taxon>Pseudomonadati</taxon>
        <taxon>Pseudomonadota</taxon>
        <taxon>Gammaproteobacteria</taxon>
        <taxon>Alteromonadales</taxon>
        <taxon>Pseudoalteromonadaceae</taxon>
        <taxon>Pseudoalteromonas</taxon>
    </lineage>
</organism>
<dbReference type="InterPro" id="IPR050469">
    <property type="entry name" value="Diguanylate_Cyclase"/>
</dbReference>
<evidence type="ECO:0000256" key="1">
    <source>
        <dbReference type="ARBA" id="ARBA00012528"/>
    </source>
</evidence>
<keyword evidence="5" id="KW-0548">Nucleotidyltransferase</keyword>
<evidence type="ECO:0000313" key="6">
    <source>
        <dbReference type="Proteomes" id="UP001388366"/>
    </source>
</evidence>
<feature type="transmembrane region" description="Helical" evidence="3">
    <location>
        <begin position="65"/>
        <end position="85"/>
    </location>
</feature>
<evidence type="ECO:0000313" key="5">
    <source>
        <dbReference type="EMBL" id="MEM5549420.1"/>
    </source>
</evidence>